<dbReference type="KEGG" id="pmar:B0X71_11485"/>
<dbReference type="RefSeq" id="WP_077589533.1">
    <property type="nucleotide sequence ID" value="NZ_CP019640.1"/>
</dbReference>
<keyword evidence="1" id="KW-0472">Membrane</keyword>
<dbReference type="AlphaFoldDB" id="A0A1Q2KZL1"/>
<dbReference type="OrthoDB" id="2476435at2"/>
<reference evidence="2 3" key="1">
    <citation type="submission" date="2017-02" db="EMBL/GenBank/DDBJ databases">
        <title>The complete genomic sequence of a novel cold adapted crude oil-degrading bacterium Planococcus qaidamina Y42.</title>
        <authorList>
            <person name="Yang R."/>
        </authorList>
    </citation>
    <scope>NUCLEOTIDE SEQUENCE [LARGE SCALE GENOMIC DNA]</scope>
    <source>
        <strain evidence="2 3">Y42</strain>
    </source>
</reference>
<evidence type="ECO:0000256" key="1">
    <source>
        <dbReference type="SAM" id="Phobius"/>
    </source>
</evidence>
<keyword evidence="1" id="KW-1133">Transmembrane helix</keyword>
<dbReference type="Proteomes" id="UP000188184">
    <property type="component" value="Chromosome"/>
</dbReference>
<protein>
    <submittedName>
        <fullName evidence="2">NAD(FAD)-dependent dehydrogenase</fullName>
    </submittedName>
</protein>
<gene>
    <name evidence="2" type="ORF">B0X71_11485</name>
</gene>
<evidence type="ECO:0000313" key="2">
    <source>
        <dbReference type="EMBL" id="AQQ53635.1"/>
    </source>
</evidence>
<dbReference type="EMBL" id="CP019640">
    <property type="protein sequence ID" value="AQQ53635.1"/>
    <property type="molecule type" value="Genomic_DNA"/>
</dbReference>
<sequence>MTSLDKMWIAFIGMGFLMLSMGLIYLSRYKINNGVLKFVTALTAYGLLIIGCILSAFIVFSGPTGN</sequence>
<evidence type="ECO:0000313" key="3">
    <source>
        <dbReference type="Proteomes" id="UP000188184"/>
    </source>
</evidence>
<proteinExistence type="predicted"/>
<dbReference type="Pfam" id="PF10966">
    <property type="entry name" value="DUF2768"/>
    <property type="match status" value="1"/>
</dbReference>
<accession>A0A1Q2KZL1</accession>
<keyword evidence="1" id="KW-0812">Transmembrane</keyword>
<feature type="transmembrane region" description="Helical" evidence="1">
    <location>
        <begin position="38"/>
        <end position="60"/>
    </location>
</feature>
<organism evidence="2 3">
    <name type="scientific">Planococcus lenghuensis</name>
    <dbReference type="NCBI Taxonomy" id="2213202"/>
    <lineage>
        <taxon>Bacteria</taxon>
        <taxon>Bacillati</taxon>
        <taxon>Bacillota</taxon>
        <taxon>Bacilli</taxon>
        <taxon>Bacillales</taxon>
        <taxon>Caryophanaceae</taxon>
        <taxon>Planococcus</taxon>
    </lineage>
</organism>
<feature type="transmembrane region" description="Helical" evidence="1">
    <location>
        <begin position="6"/>
        <end position="26"/>
    </location>
</feature>
<keyword evidence="3" id="KW-1185">Reference proteome</keyword>
<dbReference type="InterPro" id="IPR020076">
    <property type="entry name" value="DUF2768"/>
</dbReference>
<name>A0A1Q2KZL1_9BACL</name>